<dbReference type="SUPFAM" id="SSF53098">
    <property type="entry name" value="Ribonuclease H-like"/>
    <property type="match status" value="1"/>
</dbReference>
<feature type="region of interest" description="Disordered" evidence="1">
    <location>
        <begin position="912"/>
        <end position="957"/>
    </location>
</feature>
<dbReference type="InterPro" id="IPR012337">
    <property type="entry name" value="RNaseH-like_sf"/>
</dbReference>
<protein>
    <submittedName>
        <fullName evidence="2">Uncharacterized protein</fullName>
    </submittedName>
</protein>
<evidence type="ECO:0000313" key="3">
    <source>
        <dbReference type="Proteomes" id="UP000572268"/>
    </source>
</evidence>
<organism evidence="2 3">
    <name type="scientific">Perkinsus olseni</name>
    <name type="common">Perkinsus atlanticus</name>
    <dbReference type="NCBI Taxonomy" id="32597"/>
    <lineage>
        <taxon>Eukaryota</taxon>
        <taxon>Sar</taxon>
        <taxon>Alveolata</taxon>
        <taxon>Perkinsozoa</taxon>
        <taxon>Perkinsea</taxon>
        <taxon>Perkinsida</taxon>
        <taxon>Perkinsidae</taxon>
        <taxon>Perkinsus</taxon>
    </lineage>
</organism>
<feature type="region of interest" description="Disordered" evidence="1">
    <location>
        <begin position="334"/>
        <end position="362"/>
    </location>
</feature>
<gene>
    <name evidence="2" type="ORF">FOL46_003001</name>
</gene>
<feature type="compositionally biased region" description="Basic residues" evidence="1">
    <location>
        <begin position="932"/>
        <end position="941"/>
    </location>
</feature>
<dbReference type="Proteomes" id="UP000572268">
    <property type="component" value="Unassembled WGS sequence"/>
</dbReference>
<dbReference type="EMBL" id="JABANN010000200">
    <property type="protein sequence ID" value="KAF4666632.1"/>
    <property type="molecule type" value="Genomic_DNA"/>
</dbReference>
<dbReference type="Gene3D" id="3.30.420.10">
    <property type="entry name" value="Ribonuclease H-like superfamily/Ribonuclease H"/>
    <property type="match status" value="1"/>
</dbReference>
<evidence type="ECO:0000313" key="2">
    <source>
        <dbReference type="EMBL" id="KAF4666632.1"/>
    </source>
</evidence>
<reference evidence="2 3" key="1">
    <citation type="submission" date="2020-04" db="EMBL/GenBank/DDBJ databases">
        <title>Perkinsus olseni comparative genomics.</title>
        <authorList>
            <person name="Bogema D.R."/>
        </authorList>
    </citation>
    <scope>NUCLEOTIDE SEQUENCE [LARGE SCALE GENOMIC DNA]</scope>
    <source>
        <strain evidence="2">ATCC PRA-31</strain>
    </source>
</reference>
<evidence type="ECO:0000256" key="1">
    <source>
        <dbReference type="SAM" id="MobiDB-lite"/>
    </source>
</evidence>
<proteinExistence type="predicted"/>
<name>A0A7J6M510_PEROL</name>
<accession>A0A7J6M510</accession>
<feature type="compositionally biased region" description="Basic and acidic residues" evidence="1">
    <location>
        <begin position="942"/>
        <end position="957"/>
    </location>
</feature>
<dbReference type="SUPFAM" id="SSF53756">
    <property type="entry name" value="UDP-Glycosyltransferase/glycogen phosphorylase"/>
    <property type="match status" value="1"/>
</dbReference>
<sequence length="957" mass="105125">MEPGHPRPLRCCKRRSVVTNLNTYARRWTNSRLRIAMICPQQDIPLHALDTADGLCCQGHSVTVYCTKAPLRRVKDSPSPEYCECDIGILRLLLLVPHPIMGMIVLFLRALCMTVRMFIASYYYDAIMLYNTADRSVDLSTVVLFPLSLCGLPLIYCWCSGRSDGRHIDGRMCPSRKCQRMYERLVVTYASAIIVDSEPRREWCESCYGRRIRDIMVAYRPVEGRGHCMNRRSLVEVDRALSAELGDRPFILAIVNPSRSDEISLAVDGYAHYYHNPSRLLPVNKALGVEVVHNTTSRSSGPASTLASAAAVISPVSSDAISFLDTVAGVYQDDRDASLGSGDSEPPSEHEEGSTGCVHSSPVTSDPVAVAAGLPPPRLVLACCEDSPDGYGLSTFTRGHQREGASMNFTFRDRSMEELAALLENEVTAMCLNADDDVKMLPLSWNSPELDWLCYHATVGVYTPLDTTDPAMLMRLMGGGRPVVSTRGRQDTESLININAGCVVDPPSAQGLGVALAALLHHTPVGILEGMGAMALERLESKFTGIEEKRESVVGHQLTVLQLPLRPPPDDYAVAKLIRLYAHMVTSLAQLEKVLQVDGGWPPIAIRYQHHINRAVQESGDITVASRGGVALVDDLDLLRPILWEPSILKVMHDSRDLCSGLVVDGDGDAAQIQNVYDTLVAGWVLEEMSGKAGDYGIADVSLSSLCKRYHIHQESACGGLLALRRKQHKRLLVADSAMADDYIVDRSRLFTSVYPKLNREHSPTVSPRRIPAGERLSGMVSRIAYYDSTVLGGAGNLACEQTADPKKDGMLVIYWKLNIWPDVLGVTPPSEANEKISRGLRVGHVVDDLFTLPHGEGGICFDEESSLLFVAPKGPDAWLAEDAELLGDGGVVRPGHTSMRHLPQNFTSMGPEFALPPKKSEGPSGYDVVHKKGKRGATKVRRIDREKQRQKRFDED</sequence>
<dbReference type="AlphaFoldDB" id="A0A7J6M510"/>
<dbReference type="InterPro" id="IPR036397">
    <property type="entry name" value="RNaseH_sf"/>
</dbReference>
<dbReference type="GO" id="GO:0003676">
    <property type="term" value="F:nucleic acid binding"/>
    <property type="evidence" value="ECO:0007669"/>
    <property type="project" value="InterPro"/>
</dbReference>
<comment type="caution">
    <text evidence="2">The sequence shown here is derived from an EMBL/GenBank/DDBJ whole genome shotgun (WGS) entry which is preliminary data.</text>
</comment>